<evidence type="ECO:0000256" key="3">
    <source>
        <dbReference type="ARBA" id="ARBA00022300"/>
    </source>
</evidence>
<accession>A0A087UXU3</accession>
<dbReference type="GO" id="GO:0099078">
    <property type="term" value="C:BORC complex"/>
    <property type="evidence" value="ECO:0007669"/>
    <property type="project" value="TreeGrafter"/>
</dbReference>
<organism evidence="8 9">
    <name type="scientific">Stegodyphus mimosarum</name>
    <name type="common">African social velvet spider</name>
    <dbReference type="NCBI Taxonomy" id="407821"/>
    <lineage>
        <taxon>Eukaryota</taxon>
        <taxon>Metazoa</taxon>
        <taxon>Ecdysozoa</taxon>
        <taxon>Arthropoda</taxon>
        <taxon>Chelicerata</taxon>
        <taxon>Arachnida</taxon>
        <taxon>Araneae</taxon>
        <taxon>Araneomorphae</taxon>
        <taxon>Entelegynae</taxon>
        <taxon>Eresoidea</taxon>
        <taxon>Eresidae</taxon>
        <taxon>Stegodyphus</taxon>
    </lineage>
</organism>
<gene>
    <name evidence="8" type="ORF">X975_05919</name>
</gene>
<evidence type="ECO:0000256" key="1">
    <source>
        <dbReference type="ARBA" id="ARBA00004122"/>
    </source>
</evidence>
<reference evidence="8 9" key="1">
    <citation type="submission" date="2013-11" db="EMBL/GenBank/DDBJ databases">
        <title>Genome sequencing of Stegodyphus mimosarum.</title>
        <authorList>
            <person name="Bechsgaard J."/>
        </authorList>
    </citation>
    <scope>NUCLEOTIDE SEQUENCE [LARGE SCALE GENOMIC DNA]</scope>
</reference>
<keyword evidence="9" id="KW-1185">Reference proteome</keyword>
<dbReference type="GO" id="GO:0072384">
    <property type="term" value="P:organelle transport along microtubule"/>
    <property type="evidence" value="ECO:0007669"/>
    <property type="project" value="TreeGrafter"/>
</dbReference>
<dbReference type="PANTHER" id="PTHR31634">
    <property type="entry name" value="BLOC-1-RELATED COMPLEX SUBUNIT 5"/>
    <property type="match status" value="1"/>
</dbReference>
<evidence type="ECO:0000256" key="5">
    <source>
        <dbReference type="ARBA" id="ARBA00023228"/>
    </source>
</evidence>
<protein>
    <recommendedName>
        <fullName evidence="3">BLOC-1-related complex subunit 5</fullName>
    </recommendedName>
</protein>
<dbReference type="CDD" id="cd22789">
    <property type="entry name" value="BORCS5-like"/>
    <property type="match status" value="1"/>
</dbReference>
<dbReference type="GO" id="GO:0098574">
    <property type="term" value="C:cytoplasmic side of lysosomal membrane"/>
    <property type="evidence" value="ECO:0007669"/>
    <property type="project" value="TreeGrafter"/>
</dbReference>
<dbReference type="STRING" id="407821.A0A087UXU3"/>
<keyword evidence="4" id="KW-0472">Membrane</keyword>
<dbReference type="OMA" id="RMQTHLN"/>
<sequence>MGAEQSSHASGSQSIIKSRTKPKEHQRARSSSPRPSISSDSDIPYISYTVNRPIGDSPKLSSKSPAHSLRASATPSPRSSPKVPRPKSYAGSTSGHEIIVVKEGASSTDTLETDAELIRLQQTPTFHPIMRGTLNIPTVHDPEVLHKLDHQIILKLCQRYQEHLKICAEVVSTEQNALTQRIREIDFAITTLTNMLAERQKKFAKYAEQLGKVQEISNNLQRCQSGLKEVIKSMETLNNMLPPEERLEPFVMVTG</sequence>
<dbReference type="InterPro" id="IPR018780">
    <property type="entry name" value="TBORCS5"/>
</dbReference>
<dbReference type="GO" id="GO:0030672">
    <property type="term" value="C:synaptic vesicle membrane"/>
    <property type="evidence" value="ECO:0007669"/>
    <property type="project" value="TreeGrafter"/>
</dbReference>
<feature type="compositionally biased region" description="Polar residues" evidence="7">
    <location>
        <begin position="1"/>
        <end position="17"/>
    </location>
</feature>
<dbReference type="PANTHER" id="PTHR31634:SF2">
    <property type="entry name" value="BLOC-1-RELATED COMPLEX SUBUNIT 5"/>
    <property type="match status" value="1"/>
</dbReference>
<proteinExistence type="inferred from homology"/>
<name>A0A087UXU3_STEMI</name>
<keyword evidence="5" id="KW-0458">Lysosome</keyword>
<evidence type="ECO:0000256" key="6">
    <source>
        <dbReference type="ARBA" id="ARBA00023288"/>
    </source>
</evidence>
<evidence type="ECO:0000313" key="9">
    <source>
        <dbReference type="Proteomes" id="UP000054359"/>
    </source>
</evidence>
<dbReference type="EMBL" id="KK122189">
    <property type="protein sequence ID" value="KFM82182.1"/>
    <property type="molecule type" value="Genomic_DNA"/>
</dbReference>
<feature type="non-terminal residue" evidence="8">
    <location>
        <position position="255"/>
    </location>
</feature>
<dbReference type="Proteomes" id="UP000054359">
    <property type="component" value="Unassembled WGS sequence"/>
</dbReference>
<comment type="similarity">
    <text evidence="2">Belongs to the BORCS5 family.</text>
</comment>
<dbReference type="GO" id="GO:1903744">
    <property type="term" value="P:positive regulation of anterograde synaptic vesicle transport"/>
    <property type="evidence" value="ECO:0007669"/>
    <property type="project" value="TreeGrafter"/>
</dbReference>
<keyword evidence="6" id="KW-0449">Lipoprotein</keyword>
<dbReference type="AlphaFoldDB" id="A0A087UXU3"/>
<dbReference type="OrthoDB" id="10035640at2759"/>
<feature type="compositionally biased region" description="Low complexity" evidence="7">
    <location>
        <begin position="29"/>
        <end position="48"/>
    </location>
</feature>
<comment type="subcellular location">
    <subcellularLocation>
        <location evidence="1">Lysosome membrane</location>
        <topology evidence="1">Lipid-anchor</topology>
        <orientation evidence="1">Cytoplasmic side</orientation>
    </subcellularLocation>
</comment>
<dbReference type="GO" id="GO:0032418">
    <property type="term" value="P:lysosome localization"/>
    <property type="evidence" value="ECO:0007669"/>
    <property type="project" value="InterPro"/>
</dbReference>
<evidence type="ECO:0000256" key="4">
    <source>
        <dbReference type="ARBA" id="ARBA00023136"/>
    </source>
</evidence>
<evidence type="ECO:0000313" key="8">
    <source>
        <dbReference type="EMBL" id="KFM82182.1"/>
    </source>
</evidence>
<dbReference type="Pfam" id="PF10158">
    <property type="entry name" value="LOH1CR12"/>
    <property type="match status" value="1"/>
</dbReference>
<feature type="region of interest" description="Disordered" evidence="7">
    <location>
        <begin position="1"/>
        <end position="96"/>
    </location>
</feature>
<feature type="compositionally biased region" description="Low complexity" evidence="7">
    <location>
        <begin position="68"/>
        <end position="88"/>
    </location>
</feature>
<evidence type="ECO:0000256" key="7">
    <source>
        <dbReference type="SAM" id="MobiDB-lite"/>
    </source>
</evidence>
<evidence type="ECO:0000256" key="2">
    <source>
        <dbReference type="ARBA" id="ARBA00010235"/>
    </source>
</evidence>